<reference evidence="3" key="1">
    <citation type="submission" date="2020-10" db="EMBL/GenBank/DDBJ databases">
        <title>Catharus ustulatus (Swainson's thrush) genome, bCatUst1, primary haplotype v2.</title>
        <authorList>
            <person name="Delmore K."/>
            <person name="Vafadar M."/>
            <person name="Formenti G."/>
            <person name="Chow W."/>
            <person name="Pelan S."/>
            <person name="Howe K."/>
            <person name="Rhie A."/>
            <person name="Mountcastle J."/>
            <person name="Haase B."/>
            <person name="Fedrigo O."/>
            <person name="Jarvis E.D."/>
        </authorList>
    </citation>
    <scope>NUCLEOTIDE SEQUENCE [LARGE SCALE GENOMIC DNA]</scope>
</reference>
<dbReference type="Proteomes" id="UP000694563">
    <property type="component" value="Chromosome 3"/>
</dbReference>
<name>A0A8C3TKT4_CATUS</name>
<dbReference type="AlphaFoldDB" id="A0A8C3TKT4"/>
<reference evidence="3" key="3">
    <citation type="submission" date="2025-09" db="UniProtKB">
        <authorList>
            <consortium name="Ensembl"/>
        </authorList>
    </citation>
    <scope>IDENTIFICATION</scope>
</reference>
<dbReference type="SUPFAM" id="SSF56317">
    <property type="entry name" value="Carbon-nitrogen hydrolase"/>
    <property type="match status" value="1"/>
</dbReference>
<dbReference type="GO" id="GO:0017159">
    <property type="term" value="F:pantetheine hydrolase activity"/>
    <property type="evidence" value="ECO:0007669"/>
    <property type="project" value="TreeGrafter"/>
</dbReference>
<sequence length="169" mass="18544">FIIDSFPFYMGLPETCGSAMLLVPSALGACALDTDLAAVYEHNVVLQEAIEVPVSPEEAMMLMEKNTAILEATIKEAARQGAHIIVTPEGDICGWVFTRETIYPNIEDIPDPQVSWILFAPSPILERLSCLARNNSIYVVANMRDKKPCNSSDPRCPGDGHSLQYQCSL</sequence>
<dbReference type="Gene3D" id="3.60.110.10">
    <property type="entry name" value="Carbon-nitrogen hydrolase"/>
    <property type="match status" value="1"/>
</dbReference>
<dbReference type="InterPro" id="IPR040154">
    <property type="entry name" value="Biotinidase/VNN"/>
</dbReference>
<dbReference type="GO" id="GO:0015939">
    <property type="term" value="P:pantothenate metabolic process"/>
    <property type="evidence" value="ECO:0007669"/>
    <property type="project" value="TreeGrafter"/>
</dbReference>
<protein>
    <recommendedName>
        <fullName evidence="2">CN hydrolase domain-containing protein</fullName>
    </recommendedName>
</protein>
<evidence type="ECO:0000259" key="2">
    <source>
        <dbReference type="PROSITE" id="PS50263"/>
    </source>
</evidence>
<dbReference type="PANTHER" id="PTHR10609">
    <property type="entry name" value="BIOTINIDASE-RELATED"/>
    <property type="match status" value="1"/>
</dbReference>
<accession>A0A8C3TKT4</accession>
<feature type="domain" description="CN hydrolase" evidence="2">
    <location>
        <begin position="40"/>
        <end position="169"/>
    </location>
</feature>
<proteinExistence type="inferred from homology"/>
<dbReference type="InterPro" id="IPR003010">
    <property type="entry name" value="C-N_Hydrolase"/>
</dbReference>
<organism evidence="3 4">
    <name type="scientific">Catharus ustulatus</name>
    <name type="common">Russet-backed thrush</name>
    <name type="synonym">Hylocichla ustulatus</name>
    <dbReference type="NCBI Taxonomy" id="91951"/>
    <lineage>
        <taxon>Eukaryota</taxon>
        <taxon>Metazoa</taxon>
        <taxon>Chordata</taxon>
        <taxon>Craniata</taxon>
        <taxon>Vertebrata</taxon>
        <taxon>Euteleostomi</taxon>
        <taxon>Archelosauria</taxon>
        <taxon>Archosauria</taxon>
        <taxon>Dinosauria</taxon>
        <taxon>Saurischia</taxon>
        <taxon>Theropoda</taxon>
        <taxon>Coelurosauria</taxon>
        <taxon>Aves</taxon>
        <taxon>Neognathae</taxon>
        <taxon>Neoaves</taxon>
        <taxon>Telluraves</taxon>
        <taxon>Australaves</taxon>
        <taxon>Passeriformes</taxon>
        <taxon>Turdidae</taxon>
        <taxon>Catharus</taxon>
    </lineage>
</organism>
<dbReference type="PANTHER" id="PTHR10609:SF27">
    <property type="entry name" value="CN HYDROLASE DOMAIN-CONTAINING PROTEIN-RELATED"/>
    <property type="match status" value="1"/>
</dbReference>
<evidence type="ECO:0000313" key="4">
    <source>
        <dbReference type="Proteomes" id="UP000694563"/>
    </source>
</evidence>
<evidence type="ECO:0000256" key="1">
    <source>
        <dbReference type="ARBA" id="ARBA00008225"/>
    </source>
</evidence>
<keyword evidence="4" id="KW-1185">Reference proteome</keyword>
<dbReference type="InterPro" id="IPR036526">
    <property type="entry name" value="C-N_Hydrolase_sf"/>
</dbReference>
<reference evidence="3" key="2">
    <citation type="submission" date="2025-08" db="UniProtKB">
        <authorList>
            <consortium name="Ensembl"/>
        </authorList>
    </citation>
    <scope>IDENTIFICATION</scope>
</reference>
<dbReference type="PROSITE" id="PS50263">
    <property type="entry name" value="CN_HYDROLASE"/>
    <property type="match status" value="1"/>
</dbReference>
<dbReference type="Pfam" id="PF00795">
    <property type="entry name" value="CN_hydrolase"/>
    <property type="match status" value="1"/>
</dbReference>
<dbReference type="Ensembl" id="ENSCUST00005000076.1">
    <property type="protein sequence ID" value="ENSCUSP00005000076.1"/>
    <property type="gene ID" value="ENSCUSG00005000056.1"/>
</dbReference>
<evidence type="ECO:0000313" key="3">
    <source>
        <dbReference type="Ensembl" id="ENSCUSP00005000076.1"/>
    </source>
</evidence>
<comment type="similarity">
    <text evidence="1">Belongs to the carbon-nitrogen hydrolase superfamily. BTD/VNN family.</text>
</comment>